<dbReference type="Ensembl" id="ENSEBUT00000028208.1">
    <property type="protein sequence ID" value="ENSEBUP00000027632.1"/>
    <property type="gene ID" value="ENSEBUG00000016918.1"/>
</dbReference>
<keyword evidence="6" id="KW-1185">Reference proteome</keyword>
<evidence type="ECO:0000256" key="2">
    <source>
        <dbReference type="ARBA" id="ARBA00022737"/>
    </source>
</evidence>
<name>A0A8C4RD35_EPTBU</name>
<dbReference type="InterPro" id="IPR019775">
    <property type="entry name" value="WD40_repeat_CS"/>
</dbReference>
<evidence type="ECO:0000313" key="5">
    <source>
        <dbReference type="Ensembl" id="ENSEBUP00000027632.1"/>
    </source>
</evidence>
<feature type="region of interest" description="Disordered" evidence="4">
    <location>
        <begin position="1236"/>
        <end position="1300"/>
    </location>
</feature>
<dbReference type="GO" id="GO:0000423">
    <property type="term" value="P:mitophagy"/>
    <property type="evidence" value="ECO:0007669"/>
    <property type="project" value="TreeGrafter"/>
</dbReference>
<dbReference type="GO" id="GO:0080008">
    <property type="term" value="C:Cul4-RING E3 ubiquitin ligase complex"/>
    <property type="evidence" value="ECO:0007669"/>
    <property type="project" value="TreeGrafter"/>
</dbReference>
<dbReference type="Gene3D" id="2.130.10.10">
    <property type="entry name" value="YVTN repeat-like/Quinoprotein amine dehydrogenase"/>
    <property type="match status" value="1"/>
</dbReference>
<dbReference type="InterPro" id="IPR036322">
    <property type="entry name" value="WD40_repeat_dom_sf"/>
</dbReference>
<feature type="region of interest" description="Disordered" evidence="4">
    <location>
        <begin position="1417"/>
        <end position="1439"/>
    </location>
</feature>
<dbReference type="Proteomes" id="UP000694388">
    <property type="component" value="Unplaced"/>
</dbReference>
<dbReference type="SUPFAM" id="SSF50978">
    <property type="entry name" value="WD40 repeat-like"/>
    <property type="match status" value="1"/>
</dbReference>
<dbReference type="FunFam" id="2.130.10.10:FF:000909">
    <property type="entry name" value="activating molecule in BECN1-regulated autophagy protein 1"/>
    <property type="match status" value="1"/>
</dbReference>
<feature type="compositionally biased region" description="Polar residues" evidence="4">
    <location>
        <begin position="739"/>
        <end position="749"/>
    </location>
</feature>
<dbReference type="PANTHER" id="PTHR22874:SF1">
    <property type="entry name" value="ACTIVATING MOLECULE IN BECN1-REGULATED AUTOPHAGY PROTEIN 1"/>
    <property type="match status" value="1"/>
</dbReference>
<reference evidence="5" key="2">
    <citation type="submission" date="2025-09" db="UniProtKB">
        <authorList>
            <consortium name="Ensembl"/>
        </authorList>
    </citation>
    <scope>IDENTIFICATION</scope>
</reference>
<feature type="region of interest" description="Disordered" evidence="4">
    <location>
        <begin position="265"/>
        <end position="286"/>
    </location>
</feature>
<feature type="compositionally biased region" description="Low complexity" evidence="4">
    <location>
        <begin position="1365"/>
        <end position="1374"/>
    </location>
</feature>
<protein>
    <submittedName>
        <fullName evidence="5">Autophagy/beclin-1 regulator 1a</fullName>
    </submittedName>
</protein>
<dbReference type="GO" id="GO:1990756">
    <property type="term" value="F:ubiquitin-like ligase-substrate adaptor activity"/>
    <property type="evidence" value="ECO:0007669"/>
    <property type="project" value="TreeGrafter"/>
</dbReference>
<evidence type="ECO:0000256" key="1">
    <source>
        <dbReference type="ARBA" id="ARBA00022574"/>
    </source>
</evidence>
<feature type="region of interest" description="Disordered" evidence="4">
    <location>
        <begin position="406"/>
        <end position="457"/>
    </location>
</feature>
<organism evidence="5 6">
    <name type="scientific">Eptatretus burgeri</name>
    <name type="common">Inshore hagfish</name>
    <dbReference type="NCBI Taxonomy" id="7764"/>
    <lineage>
        <taxon>Eukaryota</taxon>
        <taxon>Metazoa</taxon>
        <taxon>Chordata</taxon>
        <taxon>Craniata</taxon>
        <taxon>Vertebrata</taxon>
        <taxon>Cyclostomata</taxon>
        <taxon>Myxini</taxon>
        <taxon>Myxiniformes</taxon>
        <taxon>Myxinidae</taxon>
        <taxon>Eptatretinae</taxon>
        <taxon>Eptatretus</taxon>
    </lineage>
</organism>
<evidence type="ECO:0000256" key="4">
    <source>
        <dbReference type="SAM" id="MobiDB-lite"/>
    </source>
</evidence>
<keyword evidence="2" id="KW-0677">Repeat</keyword>
<feature type="region of interest" description="Disordered" evidence="4">
    <location>
        <begin position="1352"/>
        <end position="1377"/>
    </location>
</feature>
<feature type="compositionally biased region" description="Low complexity" evidence="4">
    <location>
        <begin position="1182"/>
        <end position="1197"/>
    </location>
</feature>
<feature type="compositionally biased region" description="Basic and acidic residues" evidence="4">
    <location>
        <begin position="1422"/>
        <end position="1436"/>
    </location>
</feature>
<dbReference type="SUPFAM" id="SSF82171">
    <property type="entry name" value="DPP6 N-terminal domain-like"/>
    <property type="match status" value="1"/>
</dbReference>
<proteinExistence type="predicted"/>
<reference evidence="5" key="1">
    <citation type="submission" date="2025-08" db="UniProtKB">
        <authorList>
            <consortium name="Ensembl"/>
        </authorList>
    </citation>
    <scope>IDENTIFICATION</scope>
</reference>
<dbReference type="PROSITE" id="PS50082">
    <property type="entry name" value="WD_REPEATS_2"/>
    <property type="match status" value="1"/>
</dbReference>
<evidence type="ECO:0000313" key="6">
    <source>
        <dbReference type="Proteomes" id="UP000694388"/>
    </source>
</evidence>
<dbReference type="SMART" id="SM00320">
    <property type="entry name" value="WD40"/>
    <property type="match status" value="3"/>
</dbReference>
<dbReference type="InterPro" id="IPR015943">
    <property type="entry name" value="WD40/YVTN_repeat-like_dom_sf"/>
</dbReference>
<sequence length="1515" mass="164788">MSVPICMDGWRRGKRTLVRHRGKKNAVYILCGRERGNGSLGTRRKLQDIAEDKACQMRWNSRKVDLPDSPRSTFLLAFSPDRSLMASTHVNHNIYITEVYTNHCTHSLVGHRRTPWCVTFHPSIKGLLASGCLDGEVRIWDLHGGSESWYTQNNVAIASLAFHPTVQLLVIATANEIHFWDWSRPEPFAFVKTANEMERVRLVRFDPLGHNLLTAVVNPSNQQPEEDTEASNDASLRQRSMLHAQLIRRAPMLHNYLHMPPFRPPGSGVDEGTALSTQSNTPETDSRRISAYALDTLANMGNGGRSFYDHVTEGRIAGGGGSISGGGRTSPDSTTFHSLRDTSHSSVFAVLRDRFGYLTSTQPTSSGSTFGQRQDQAAALSEHGRTGLGWPTTVPGNNSERLFLPPSPPPVPYANLATTGPSRRPNLGQTEDIGSRSEEPRQGNWRPFSVVSQRTPPRRTETLLRHTGTGRSLISMAGWSRSFLSMEGLDFVRASPRPVSEPDEPDISFLQDVRSEDEGLPLMEGVASDPHGWSSDESVYPADSLGPGEDPLDGDDASDVQGTIDMYLSATGAESPAVTFADFPSVPYQPVQPELLEESLNNNNNISASVFDLNIAQTSTGRLEPQRTTSSFTSLTRELPDQQEGSVVNRVGEENEASSSVPVHRCRACHNLLTFTGESRRWEEQPQPGQQRQNEGILTSSANGLESRRLPHASSAFESVMPGSAPSFHPPRGSVGRYSLTTGAQSTLEGQSRYSGRFGILYRPRSQSERLASTGLSRELRPRERARFRLLARASGLVENAPGEAADDLHQEDILPRDVGERTRPRIAPRSRLPSAALGRFTPRRFLLPDYFPYPGIFHERGQPGLPTHSSVRVFTGAVVGDGQSAVANNIADITYRLQWWNFTNYDLPEISNSKINVLVCKCKIYNDASCDISSDGRYLAAFVPGSHRDIADEGVLAIYSLAPHNLGEVLYQRRFGPNAISVSLSPVGRYILVGLASRRIILQPATEHMVAQVFRLQQPHAGDSSVCRVFDVVYPMPADQRRHVSINSARWLPDPGLGLAYGTNRGDLVICRPVGSEPGGGSDVSWDNLYTLSEAVDSLQAQAREMEHNNGSSPRVAPLRTEREIALMNAIGLQPRGSGTGWLLTSRATQTQRPVHSAGTQTDAEPSPGTIQEDDSDEHLSASSSESSSSGSSPESHLPQRATGDSPGSPRDDSADRINNVIDSYHALYHQHETADQAMTASPASAHASPGTLQSDLTDNHGELSDQTESTTPVAVVAPDSTVEENGAEASGSNSEEGNDLAVSLAPEDAAVVCHRLTSGGMSAVVTRGRVTTVASMGGFGNEIVVSHVVSSSAQTAPEGRGHAPGPAANAPPTDLSLGAEDSGLPCLDITLPPNVLFSTDAQSRTHNENLIPLEVSSENVPDRADNRPGEEEFRSSSVISNLALQLQQDREAVESMTDSDDEFEGPSQEELISSLAEIRRNVPVSMETDRELEENDNSPEDHLDLFCGDYSHW</sequence>
<dbReference type="GeneTree" id="ENSGT00390000016223"/>
<dbReference type="Pfam" id="PF00400">
    <property type="entry name" value="WD40"/>
    <property type="match status" value="1"/>
</dbReference>
<feature type="repeat" description="WD" evidence="3">
    <location>
        <begin position="108"/>
        <end position="142"/>
    </location>
</feature>
<dbReference type="InterPro" id="IPR052596">
    <property type="entry name" value="AMBRA1_autophagy"/>
</dbReference>
<dbReference type="InterPro" id="IPR001680">
    <property type="entry name" value="WD40_rpt"/>
</dbReference>
<feature type="compositionally biased region" description="Polar residues" evidence="4">
    <location>
        <begin position="274"/>
        <end position="283"/>
    </location>
</feature>
<dbReference type="OMA" id="TTECCQH"/>
<keyword evidence="1 3" id="KW-0853">WD repeat</keyword>
<dbReference type="GO" id="GO:0000045">
    <property type="term" value="P:autophagosome assembly"/>
    <property type="evidence" value="ECO:0007669"/>
    <property type="project" value="TreeGrafter"/>
</dbReference>
<feature type="region of interest" description="Disordered" evidence="4">
    <location>
        <begin position="524"/>
        <end position="553"/>
    </location>
</feature>
<dbReference type="PROSITE" id="PS00678">
    <property type="entry name" value="WD_REPEATS_1"/>
    <property type="match status" value="1"/>
</dbReference>
<dbReference type="PANTHER" id="PTHR22874">
    <property type="entry name" value="ACTIVATING MOLECULE IN BECN1-REGULATED AUTOPHAGY PROTEIN 1"/>
    <property type="match status" value="1"/>
</dbReference>
<evidence type="ECO:0000256" key="3">
    <source>
        <dbReference type="PROSITE-ProRule" id="PRU00221"/>
    </source>
</evidence>
<feature type="region of interest" description="Disordered" evidence="4">
    <location>
        <begin position="1148"/>
        <end position="1218"/>
    </location>
</feature>
<accession>A0A8C4RD35</accession>
<feature type="compositionally biased region" description="Polar residues" evidence="4">
    <location>
        <begin position="1148"/>
        <end position="1165"/>
    </location>
</feature>
<dbReference type="PROSITE" id="PS50294">
    <property type="entry name" value="WD_REPEATS_REGION"/>
    <property type="match status" value="1"/>
</dbReference>
<feature type="region of interest" description="Disordered" evidence="4">
    <location>
        <begin position="718"/>
        <end position="749"/>
    </location>
</feature>